<dbReference type="Pfam" id="PF00075">
    <property type="entry name" value="RNase_H"/>
    <property type="match status" value="1"/>
</dbReference>
<comment type="caution">
    <text evidence="5">The sequence shown here is derived from an EMBL/GenBank/DDBJ whole genome shotgun (WGS) entry which is preliminary data.</text>
</comment>
<evidence type="ECO:0000256" key="1">
    <source>
        <dbReference type="ARBA" id="ARBA00022737"/>
    </source>
</evidence>
<dbReference type="InterPro" id="IPR002156">
    <property type="entry name" value="RNaseH_domain"/>
</dbReference>
<dbReference type="InterPro" id="IPR036691">
    <property type="entry name" value="Endo/exonu/phosph_ase_sf"/>
</dbReference>
<feature type="compositionally biased region" description="Polar residues" evidence="3">
    <location>
        <begin position="2612"/>
        <end position="2623"/>
    </location>
</feature>
<dbReference type="InterPro" id="IPR012337">
    <property type="entry name" value="RNaseH-like_sf"/>
</dbReference>
<reference evidence="5" key="1">
    <citation type="submission" date="2023-10" db="EMBL/GenBank/DDBJ databases">
        <authorList>
            <person name="Chen Y."/>
            <person name="Shah S."/>
            <person name="Dougan E. K."/>
            <person name="Thang M."/>
            <person name="Chan C."/>
        </authorList>
    </citation>
    <scope>NUCLEOTIDE SEQUENCE [LARGE SCALE GENOMIC DNA]</scope>
</reference>
<feature type="compositionally biased region" description="Basic and acidic residues" evidence="3">
    <location>
        <begin position="2583"/>
        <end position="2595"/>
    </location>
</feature>
<dbReference type="SUPFAM" id="SSF53098">
    <property type="entry name" value="Ribonuclease H-like"/>
    <property type="match status" value="1"/>
</dbReference>
<feature type="region of interest" description="Disordered" evidence="3">
    <location>
        <begin position="4906"/>
        <end position="4934"/>
    </location>
</feature>
<proteinExistence type="predicted"/>
<feature type="region of interest" description="Disordered" evidence="3">
    <location>
        <begin position="2819"/>
        <end position="2865"/>
    </location>
</feature>
<feature type="region of interest" description="Disordered" evidence="3">
    <location>
        <begin position="216"/>
        <end position="241"/>
    </location>
</feature>
<keyword evidence="2" id="KW-0175">Coiled coil</keyword>
<organism evidence="5 6">
    <name type="scientific">Prorocentrum cordatum</name>
    <dbReference type="NCBI Taxonomy" id="2364126"/>
    <lineage>
        <taxon>Eukaryota</taxon>
        <taxon>Sar</taxon>
        <taxon>Alveolata</taxon>
        <taxon>Dinophyceae</taxon>
        <taxon>Prorocentrales</taxon>
        <taxon>Prorocentraceae</taxon>
        <taxon>Prorocentrum</taxon>
    </lineage>
</organism>
<dbReference type="CDD" id="cd00063">
    <property type="entry name" value="FN3"/>
    <property type="match status" value="1"/>
</dbReference>
<feature type="compositionally biased region" description="Low complexity" evidence="3">
    <location>
        <begin position="2381"/>
        <end position="2398"/>
    </location>
</feature>
<evidence type="ECO:0000313" key="6">
    <source>
        <dbReference type="Proteomes" id="UP001189429"/>
    </source>
</evidence>
<evidence type="ECO:0000256" key="2">
    <source>
        <dbReference type="SAM" id="Coils"/>
    </source>
</evidence>
<dbReference type="SMART" id="SM00060">
    <property type="entry name" value="FN3"/>
    <property type="match status" value="5"/>
</dbReference>
<feature type="compositionally biased region" description="Low complexity" evidence="3">
    <location>
        <begin position="2822"/>
        <end position="2843"/>
    </location>
</feature>
<keyword evidence="6" id="KW-1185">Reference proteome</keyword>
<protein>
    <recommendedName>
        <fullName evidence="4">RNase H type-1 domain-containing protein</fullName>
    </recommendedName>
</protein>
<dbReference type="SUPFAM" id="SSF49265">
    <property type="entry name" value="Fibronectin type III"/>
    <property type="match status" value="3"/>
</dbReference>
<gene>
    <name evidence="5" type="ORF">PCOR1329_LOCUS18</name>
</gene>
<dbReference type="EMBL" id="CAUYUJ010000001">
    <property type="protein sequence ID" value="CAK0788046.1"/>
    <property type="molecule type" value="Genomic_DNA"/>
</dbReference>
<accession>A0ABN9P820</accession>
<feature type="region of interest" description="Disordered" evidence="3">
    <location>
        <begin position="485"/>
        <end position="519"/>
    </location>
</feature>
<feature type="compositionally biased region" description="Acidic residues" evidence="3">
    <location>
        <begin position="1182"/>
        <end position="1191"/>
    </location>
</feature>
<feature type="region of interest" description="Disordered" evidence="3">
    <location>
        <begin position="1168"/>
        <end position="1192"/>
    </location>
</feature>
<feature type="region of interest" description="Disordered" evidence="3">
    <location>
        <begin position="2478"/>
        <end position="2631"/>
    </location>
</feature>
<dbReference type="Gene3D" id="3.60.10.10">
    <property type="entry name" value="Endonuclease/exonuclease/phosphatase"/>
    <property type="match status" value="1"/>
</dbReference>
<feature type="compositionally biased region" description="Basic and acidic residues" evidence="3">
    <location>
        <begin position="4919"/>
        <end position="4934"/>
    </location>
</feature>
<name>A0ABN9P820_9DINO</name>
<feature type="compositionally biased region" description="Basic residues" evidence="3">
    <location>
        <begin position="4802"/>
        <end position="4812"/>
    </location>
</feature>
<evidence type="ECO:0000313" key="5">
    <source>
        <dbReference type="EMBL" id="CAK0788046.1"/>
    </source>
</evidence>
<feature type="coiled-coil region" evidence="2">
    <location>
        <begin position="3085"/>
        <end position="3119"/>
    </location>
</feature>
<dbReference type="InterPro" id="IPR036397">
    <property type="entry name" value="RNaseH_sf"/>
</dbReference>
<keyword evidence="1" id="KW-0677">Repeat</keyword>
<dbReference type="PANTHER" id="PTHR13817:SF166">
    <property type="entry name" value="NEURONAL IGCAM-RELATED"/>
    <property type="match status" value="1"/>
</dbReference>
<dbReference type="Proteomes" id="UP001189429">
    <property type="component" value="Unassembled WGS sequence"/>
</dbReference>
<evidence type="ECO:0000256" key="3">
    <source>
        <dbReference type="SAM" id="MobiDB-lite"/>
    </source>
</evidence>
<dbReference type="InterPro" id="IPR013783">
    <property type="entry name" value="Ig-like_fold"/>
</dbReference>
<feature type="region of interest" description="Disordered" evidence="3">
    <location>
        <begin position="2058"/>
        <end position="2101"/>
    </location>
</feature>
<feature type="region of interest" description="Disordered" evidence="3">
    <location>
        <begin position="1674"/>
        <end position="1696"/>
    </location>
</feature>
<dbReference type="PROSITE" id="PS50879">
    <property type="entry name" value="RNASE_H_1"/>
    <property type="match status" value="1"/>
</dbReference>
<feature type="compositionally biased region" description="Low complexity" evidence="3">
    <location>
        <begin position="2342"/>
        <end position="2366"/>
    </location>
</feature>
<dbReference type="InterPro" id="IPR050964">
    <property type="entry name" value="Striated_Muscle_Regulatory"/>
</dbReference>
<evidence type="ECO:0000259" key="4">
    <source>
        <dbReference type="PROSITE" id="PS50879"/>
    </source>
</evidence>
<feature type="coiled-coil region" evidence="2">
    <location>
        <begin position="2723"/>
        <end position="2771"/>
    </location>
</feature>
<dbReference type="InterPro" id="IPR036116">
    <property type="entry name" value="FN3_sf"/>
</dbReference>
<feature type="region of interest" description="Disordered" evidence="3">
    <location>
        <begin position="2229"/>
        <end position="2251"/>
    </location>
</feature>
<feature type="compositionally biased region" description="Basic and acidic residues" evidence="3">
    <location>
        <begin position="2850"/>
        <end position="2863"/>
    </location>
</feature>
<feature type="compositionally biased region" description="Low complexity" evidence="3">
    <location>
        <begin position="2481"/>
        <end position="2499"/>
    </location>
</feature>
<dbReference type="Gene3D" id="2.60.40.10">
    <property type="entry name" value="Immunoglobulins"/>
    <property type="match status" value="1"/>
</dbReference>
<feature type="domain" description="RNase H type-1" evidence="4">
    <location>
        <begin position="3497"/>
        <end position="3653"/>
    </location>
</feature>
<dbReference type="Gene3D" id="3.30.420.10">
    <property type="entry name" value="Ribonuclease H-like superfamily/Ribonuclease H"/>
    <property type="match status" value="1"/>
</dbReference>
<dbReference type="InterPro" id="IPR003961">
    <property type="entry name" value="FN3_dom"/>
</dbReference>
<feature type="region of interest" description="Disordered" evidence="3">
    <location>
        <begin position="3378"/>
        <end position="3409"/>
    </location>
</feature>
<feature type="region of interest" description="Disordered" evidence="3">
    <location>
        <begin position="4562"/>
        <end position="4621"/>
    </location>
</feature>
<dbReference type="SUPFAM" id="SSF56219">
    <property type="entry name" value="DNase I-like"/>
    <property type="match status" value="1"/>
</dbReference>
<feature type="region of interest" description="Disordered" evidence="3">
    <location>
        <begin position="4779"/>
        <end position="4867"/>
    </location>
</feature>
<feature type="region of interest" description="Disordered" evidence="3">
    <location>
        <begin position="3445"/>
        <end position="3466"/>
    </location>
</feature>
<feature type="region of interest" description="Disordered" evidence="3">
    <location>
        <begin position="2325"/>
        <end position="2427"/>
    </location>
</feature>
<dbReference type="PANTHER" id="PTHR13817">
    <property type="entry name" value="TITIN"/>
    <property type="match status" value="1"/>
</dbReference>
<sequence>MKIARRVFAHAARVSMFLVPTMQDEKPPPPPCPMLVRFPDDGAVDAKDAPAPAARCVQLAWHDRAQAYKLQSRLYLGGGEEDGAENPWADVEHVEPRPAHGRADVHLATGLHHARAEFRLAFRQPGVGMTNWCSAPTDPVATVVDPPTRPAAEVAVRGDYCSLAVRLRFTSTDDGTALAAKREAEAAGAGPWAAYPALGLCRAQVRWRVLRRAASDQEPTGAASAMRGPLPPAASAGHKETGPVVELGRSTCPFDPASGSWAVLLEGVPHGLVVCAEVRVGTALRWSAWSEESEELETTVPPPLPMGPVEVVSCTDSSAKVRWQPFQLAGSLSLCEYRVTICHLDDGPQTVDPDWRGPGAQIGGIFTAASGPGHVEYEARMLMADMFYAVRVDARYPFVGERGWAETPSVTEAPIHTVLGDRPPPLAPVPIATDEVEAILLAGQGRGGAPATAPFPDSAAWLALLVDSAAAAEYRVEWAPTALRAPPGEVEGEEQDGQSGGAGGGRSAEQGRERVPFRPVAQQRVIGTMSPAGRGWTALAVLLHPDEEPLTDGPVVCRLRHKAASTVAPHMGTGSTSAPVAAQLAAPAHCLAQVRYCPRRRSHGMMVRLFLGSALAEGGAQGGGVSLDALSVAAEIRKAAGAAPESGGTSRHLAGHAFVGRAQVRVRPQTSGWDAGEAEPSLGWVLLPPRALPPACPSATRPGPAPPAGEGALSAAAALALDAGDRHELWLWPEDGLAAGTTYEVQVRVGTSSRWSPWADAACPAVTFATSAPMMVATPTAHFLCETLGPTLASLRFPPFQLAAGATSAEVTVTATPRFHAQEQEEATGLAIESAPAAAGEAAVPVVTVVNTEQRAFPFDEELIERIATPELFEEIAGLTPAQASQKVDKRLKQERDHELGLLFEGYEGSPIRLDVPGLLPATSYEFSVVARYPESAGVAPPSEPLVEVAQTPCGLGPPLAPIVLEVPLAGAGAVGPWSRTALLEIEDRPGYCLQRVDVPSSCWYEGRKRAGASGGEDSHGWWSDALIQERSVVLAGEWAAVPTRPLLDRPGSAGRVCVVAELPGFDRGDQGGQSNQELPDVVCFRLGTADRGSCHPCRWIGVPSEPVATCIAPVAAEPAPRPALQDRAWRVDVFFLAHTASRPPGDVTVEQSRAQLAAWWSTGFSELPPEPPSGEALTAMPDDEPDDEPPREEAAFVPAGYGHRAVRWAQARVRERGAGRGAWQELEQVAIADCRASSDAGSKASSLGDLHALQLSGADPTLGEGKVYQVQVRIGDGFRWSDWSSSSRPFRHEAPPPERPGGQLEVATLSASAARLRWPAFAVPKGITEVEYRLLAIPVAAAVGAQGAHAVETLQTLPAGARGEPLEAQLLGLLPSTAYVLSVSARYPCVGYRSWCDPLTCGPLALDDAQADWPAPPPPAMFPGGGPSPLALAPEGVPFFCGGERALLVGFPDTARAPDGIRYALEYRHVGLAAEEDRTAPSGGEGPSSWMRPLEVLPADVSDRHCEEALGAAVAPWKVPPALWRVRLPGLRRGGAGGSAAEEEEALWHAHAQRVQFRLAAEARGECPVTRWFSGASAPACAAMAPPLAPRSALLVAERELGVAASFCLCLRLAPGRLPSAGPPTLGGAAEAGGAPPALGGAAVAGAACEDAEAHGWLPEGFGHAFATRFQLRSRHSPRPPGPPSADGRRPMGLPWSAWACSPDAPLAAAQGEDAPAEGEHWVRHSSRLPLPPGELLDYGSWYQVSVRVSDGLAWSDWSVSSAPVKVYVAPPKPEQPDTDKLSVEKVGGGTVRLRWPPLRGCGGLKAIEYGLFKSEALKDGSAMGERRLAALFRGHTPTGGQGGADVTSHVLTDLRQDTTYVFTLAARYTHVGPREFEDVFSSPRTSLRAATAPLPVPAQVPLPFERMRRLQCGARCVLMRWSFAGLRPDEAAAAGQTAAGSAEPDVPGGRYDLQALPEGAGEDGWLPCKDVSRVAVDGAAAWLLRVVDESSSRIVLRAPLDGALGTHEFVCRYQVRYQAAHVDAPWVEMPIQNDHLADPDPLADRAGALVTGLEGRPSAQAAGDGGAEDPPPADGGGLGAIEQDVSLPPAHPTIPLATVSPTGHVTRQRCLVACVREDGLKLDTRYAFSVRVGDLFHMTEWSEPSEEERLGTALPRLSVPPPHISPLVPTQEQAIAVSDLTESSLRASWPQFVPAAFAGVPVHAEVECPSGASDALPYRLTVTPQPMSSDRLAQRSAGAPPAPAPPPPRSEHLLCSAFPRGTPPDEIVQGRCPSVVVSGLSPRCQYSLALQVRYARLGSRGWARALCTVATTKKAAAQHAAEGSLASVDAVPAPSPRRPPNAAAPRMITAAASSQAGAWPAASAGEHSRPGTPSRADSPRALLPPLGARGAAAASESPPPGSGDRLASAEGTSWASGAGAPEWRSAADADLDRVIGGTRRGLGVAAGTPAGEADAGELPLPLDSGPFWTRDPSAPAGVAGRPAMPRMPAAAHPQAMRRSCRRDTLNKRPRRSRPRCGPPAGRRHIAEEEVQRALHTAVSGSREPRTGSCSACGRRPSAWPPTTLPSQRWHETGRAEAAVDEAARATPRKEQRRQQRPLGARRGGRALDGKNSSGMRSQQARTRPGADRYHGRGALARAQKVIDSVAACTLDEATSHPKWQAPPADRAGIQKFLSSADQRLRKLGDLVVAKQAAGDSTKEQLMDISVIKYQKLVTRRPNDQLQVLSKRRKAVKLEVIALEAKTNELRDDLKAKQQELRQLESNIADARAVLADGGAADDEGDWDTDGFGLAPSWGAFHKAVIDRRLNSEAPGDGFPAWPAGVVGRSPRSRASSAGSATRGFADQVAKANAERAHQQQRHAEAEQEFAAELAEVRRVAREQALRHNAEQAKLRLALKEESEQLQRITAAESAAQQQQQKQQHKALRHEIKKQQAEQLEFATQMEARIISHDAAFSQAKAEAEAATQRANHLQEQLEHARAEHRAQPQPQDRVYQDLLRARAEAQEAVRQAQHESAQATAAAGTLKQQLTRQELVMEEKLQEAKKNHALELEAAAESARAQAIAQAQVVANAKGKGALPPAEAARLQGIAQTAARQQDRLKQTKSELEAAEARIHELQQYSKLEAGAAQRAVQVAHHEAAELRSTNEERQIPHEVQALQFALLRTRAEEEEIAKASLKDREAMRAELEGSAERIRSSLTRQVMIEEANAHDLQLHTESLRQELSSYAVQLSEQRPNAEVQEQALEEEPAQAPTFRIASMEEASAMEDFASQQRTGREEAIHLALQDSLQRSRTLHTELDAIAKKEQQGASETDELKLRMQSLEAIAASRERERKAMVSLHAEMRQHGQEGYDFTKRVIFIPASPAPLSERSLTPTVPFGHDEQRGHGGGEGADSFVLTPPPASQQNAEAAAASIERQYEGIDILTRQHTSAAAAAAALEEAFGPAPAFPGEDISQAHKGQRVDSGESGRVNVCADVDTTTLHNMARMALEICPSRELPTRRTHIYTDGSYNGIPHTAAWAVVIVDEYDDGRNSRGPFGFQGFIAGKVTESLDDMANNEKVTAYTAELTAVLWALMWALGQDTAAPIEVTPDALNVINLAKGEAQCHVHPRLGAAIRTLAGLLQQARPTQWHHINSHIGHPWNELADGIADLASASDLVDPNIAAVQAIAHNKFLPWEWLRSEPDAVKSAYPPLRNQDFIIEATQPQAAPGAIQRPISTTTIKADLNVNLCTYNCRSLKAAVSFKSGKGKAAGKSKQSLSKVTHLAAQFADMGLHVVALQETQSEGDVRNVGEYVCYSSGHTQQNRGCDIWLNVSQPISASGAAKYLSAKHTLVLHQHDRLLIIKTRVAGTDMVIASAYAPHEDSHAAEKREFWESAQRLSAKYRVDIFMGDLNGRIGDYESPGVGTSGYPEATNGNGKHIISFAADTNMEVINTTRDPGNNSFTHVGSKGQHHRIDYILLSSSIAPYVASCSTEPGLDRGTAAQDHIPVLATLKWAVCKTTKASGPRPDLTNLNNDVAKASFKEILKQAPIIPWEVDVNTHCEEVTRVVNDAAIQAFGKAVKAARKPYVTKTTMGLIRARRLTLRVHRALLRGEAHDDRPGRLVAHAHSLLGSEVGDSLSLWSRERGDDDGTIHDIHDYAHLLLNWTISPMVYAMAILSFLTRSGPFVASAVEKDRSAFLSRLASTASSASAANDAAAQWKAYRDLLRYGGRKAKFPAGKPMRLDKDGEVIHNSQDMADQELNHFAKIQAGKIVTADDLANKYNHDSKTRPFDGMLDLSMVMPLAVCQAQFAAAKAGTQGGPDGLTNAVLRAAPTEAARLLHPLFTKVATTVREPLSFKGGDLVAIPKGKGDPRYLQVYREILLNNVLGKHHHKYLRAMLNTTLAIALEDIQVGGRPKRGADMAVLAARLFTEGSQAQGKCSMISCYDLKEPFYSVVVQLVHGIPGEEDEVKEVLENLEVPLWAQPQLEHLMANPGILDTVLDGSHLAALIAEGYRNRWTSHRFSQNLMAPHKGTRPGVPLADADFNLLFGRVHRMIDSYLAQRGLRKDKLLDRGGYPGRQRAQLGLIGRGAGQLSPRLKSKKARDMNRAASHKKTAAQGTSEEKASPTPHTAETAAAGEEQPQVLLSIRRPPRHEGPGGGYPALLSAAYAQFNPSKMADVPALLEKNRGKECPLFLAICGKYAKNKDDWLDLLRCTLRFGNAVPSVAASAETQLQNIRQGKELELLEAICRRLPELAPAPTAPPPAPAAAPEAPPVAAAAAAVVAAAVIAAARIALDKGGKANPDPLADRAGALVTRPASRAGRRRRSRSRSSRLPDAVKKTKKTTKEHKDQKDKGPPQCWEGVRPSLLDPASKKDKKGKKDPPWWTEVGGRSVIKRILDFNGVPLECPKDVSFDESAKSEYAVTVPSNVGENDDGDGEVFKRKGGDEESKQEDLKELFSPLSKGGTSKVLAADTECSISLDSLAVESEEFLEEHASFEYAAKVSNSFSQLEDKDMKDRIYEDSSTTEVSASLTELGDQDMQAYSTVEVFIEMAKALLEGG</sequence>